<protein>
    <submittedName>
        <fullName evidence="5">Formate dehydrogenase accessory protein FdhE</fullName>
    </submittedName>
</protein>
<dbReference type="GO" id="GO:0005829">
    <property type="term" value="C:cytosol"/>
    <property type="evidence" value="ECO:0007669"/>
    <property type="project" value="TreeGrafter"/>
</dbReference>
<feature type="domain" description="FdhE central" evidence="3">
    <location>
        <begin position="189"/>
        <end position="227"/>
    </location>
</feature>
<dbReference type="PIRSF" id="PIRSF018296">
    <property type="entry name" value="Format_dh_formtn"/>
    <property type="match status" value="1"/>
</dbReference>
<dbReference type="InterPro" id="IPR056796">
    <property type="entry name" value="FdhE_C"/>
</dbReference>
<dbReference type="InterPro" id="IPR006452">
    <property type="entry name" value="Formate_DH_accessory"/>
</dbReference>
<gene>
    <name evidence="5" type="primary">fdhE</name>
    <name evidence="5" type="ORF">GPL21_07230</name>
</gene>
<keyword evidence="1" id="KW-0963">Cytoplasm</keyword>
<dbReference type="SUPFAM" id="SSF144020">
    <property type="entry name" value="FdhE-like"/>
    <property type="match status" value="1"/>
</dbReference>
<evidence type="ECO:0000313" key="6">
    <source>
        <dbReference type="Proteomes" id="UP000436468"/>
    </source>
</evidence>
<proteinExistence type="predicted"/>
<dbReference type="InterPro" id="IPR056797">
    <property type="entry name" value="FdhE_central"/>
</dbReference>
<dbReference type="AlphaFoldDB" id="A0A844SGL1"/>
<dbReference type="Pfam" id="PF24859">
    <property type="entry name" value="FdhE_central"/>
    <property type="match status" value="1"/>
</dbReference>
<dbReference type="CDD" id="cd16341">
    <property type="entry name" value="FdhE"/>
    <property type="match status" value="1"/>
</dbReference>
<dbReference type="PANTHER" id="PTHR37689">
    <property type="entry name" value="PROTEIN FDHE"/>
    <property type="match status" value="1"/>
</dbReference>
<name>A0A844SGL1_9BRAD</name>
<dbReference type="EMBL" id="WQNF01000004">
    <property type="protein sequence ID" value="MVT64897.1"/>
    <property type="molecule type" value="Genomic_DNA"/>
</dbReference>
<dbReference type="PANTHER" id="PTHR37689:SF1">
    <property type="entry name" value="PROTEIN FDHE"/>
    <property type="match status" value="1"/>
</dbReference>
<evidence type="ECO:0000313" key="5">
    <source>
        <dbReference type="EMBL" id="MVT64897.1"/>
    </source>
</evidence>
<organism evidence="5 6">
    <name type="scientific">Bradyrhizobium pachyrhizi</name>
    <dbReference type="NCBI Taxonomy" id="280333"/>
    <lineage>
        <taxon>Bacteria</taxon>
        <taxon>Pseudomonadati</taxon>
        <taxon>Pseudomonadota</taxon>
        <taxon>Alphaproteobacteria</taxon>
        <taxon>Hyphomicrobiales</taxon>
        <taxon>Nitrobacteraceae</taxon>
        <taxon>Bradyrhizobium</taxon>
    </lineage>
</organism>
<accession>A0A844SGL1</accession>
<feature type="domain" description="FdhE N-terminal" evidence="2">
    <location>
        <begin position="25"/>
        <end position="181"/>
    </location>
</feature>
<evidence type="ECO:0000256" key="1">
    <source>
        <dbReference type="ARBA" id="ARBA00022490"/>
    </source>
</evidence>
<dbReference type="InterPro" id="IPR056774">
    <property type="entry name" value="FdhE_N"/>
</dbReference>
<dbReference type="NCBIfam" id="TIGR01562">
    <property type="entry name" value="FdhE"/>
    <property type="match status" value="1"/>
</dbReference>
<feature type="domain" description="FdhE C-terminal" evidence="4">
    <location>
        <begin position="230"/>
        <end position="304"/>
    </location>
</feature>
<dbReference type="Gene3D" id="3.90.1670.10">
    <property type="entry name" value="FdhE-like domain"/>
    <property type="match status" value="1"/>
</dbReference>
<dbReference type="GO" id="GO:0008199">
    <property type="term" value="F:ferric iron binding"/>
    <property type="evidence" value="ECO:0007669"/>
    <property type="project" value="TreeGrafter"/>
</dbReference>
<dbReference type="InterPro" id="IPR024064">
    <property type="entry name" value="FdhE-like_sf"/>
</dbReference>
<reference evidence="5 6" key="1">
    <citation type="submission" date="2019-12" db="EMBL/GenBank/DDBJ databases">
        <title>Draft genome sequences Bradyrhizobium cajani AMBPC1010, Bradyrhizobium pachyrhizi AMBPC1040 and Bradyrhizobium yuanmingense ALSPC3051, three plant growth promoting strains isolated from nodules of Cajanus cajan L. in Dominican Republic.</title>
        <authorList>
            <person name="Flores-Felix J.D."/>
            <person name="Araujo J."/>
            <person name="Diaz-Alcantara C."/>
            <person name="Gonzalez-Andres F."/>
            <person name="Velazquez E."/>
        </authorList>
    </citation>
    <scope>NUCLEOTIDE SEQUENCE [LARGE SCALE GENOMIC DNA]</scope>
    <source>
        <strain evidence="5 6">1040</strain>
    </source>
</reference>
<dbReference type="Pfam" id="PF04216">
    <property type="entry name" value="FdhE_N"/>
    <property type="match status" value="1"/>
</dbReference>
<evidence type="ECO:0000259" key="2">
    <source>
        <dbReference type="Pfam" id="PF04216"/>
    </source>
</evidence>
<sequence>MKQGGSPITGKWHGTATGGVTSPDAIILPGSTTRFAATAARLAALAPGHSMADWLSFMARVASAQQLAVAAVSIIEGPAPSAVDRAIDAGMPPLAVDGHRRDPAWRAALSHILDAIEVSTLPPQARDVTVRIRAEGAASIEALADQFLHGEVEDVAAALYIASAVQVYFTALAAKLPADKLRLLSQRGLCPCCGSTPSAGLIAATGKTPGARYLYCSLCSTAWNYVRAACITCGDASTIALQGIEGDVGVVKAETCDKCRTYAKMIYQKQDMRGDPYADDLASFGLDILVAEAGWSRHAPNPLLLVARPTS</sequence>
<dbReference type="Pfam" id="PF24860">
    <property type="entry name" value="FdhE_C"/>
    <property type="match status" value="1"/>
</dbReference>
<dbReference type="GO" id="GO:0051604">
    <property type="term" value="P:protein maturation"/>
    <property type="evidence" value="ECO:0007669"/>
    <property type="project" value="TreeGrafter"/>
</dbReference>
<comment type="caution">
    <text evidence="5">The sequence shown here is derived from an EMBL/GenBank/DDBJ whole genome shotgun (WGS) entry which is preliminary data.</text>
</comment>
<keyword evidence="6" id="KW-1185">Reference proteome</keyword>
<evidence type="ECO:0000259" key="4">
    <source>
        <dbReference type="Pfam" id="PF24860"/>
    </source>
</evidence>
<evidence type="ECO:0000259" key="3">
    <source>
        <dbReference type="Pfam" id="PF24859"/>
    </source>
</evidence>
<dbReference type="Proteomes" id="UP000436468">
    <property type="component" value="Unassembled WGS sequence"/>
</dbReference>